<gene>
    <name evidence="1" type="ORF">FA13DRAFT_1804358</name>
</gene>
<proteinExistence type="predicted"/>
<dbReference type="Proteomes" id="UP000298030">
    <property type="component" value="Unassembled WGS sequence"/>
</dbReference>
<name>A0A4Y7S7N9_COPMI</name>
<sequence length="295" mass="32437">MLVDAEDKDEWQEEVLHRPQTADLVRTLLCQTEPREGSYHYISDVDGCAILSLLWNARKGQKCFFPALTQLNTVRPRARDKVIASLVLRARHIAEIAVGKRHGLGPEFVDEDDFEDKLHCAARSLSTLTVLALNLMSDPALSCIFLKHNIIFEYAPAFFVLSKGAHSHYMETRGGANGTLSSDPQEARVSQAIWATIAAMLSGSFRTILTERARRSNSAVSAAISGGLLQTILRCFIHLLPNSRELNALIDDALPIVLRSVQTKKGIYSLSTAYAKHFSSDSAGGDELSALMDLA</sequence>
<organism evidence="1 2">
    <name type="scientific">Coprinellus micaceus</name>
    <name type="common">Glistening ink-cap mushroom</name>
    <name type="synonym">Coprinus micaceus</name>
    <dbReference type="NCBI Taxonomy" id="71717"/>
    <lineage>
        <taxon>Eukaryota</taxon>
        <taxon>Fungi</taxon>
        <taxon>Dikarya</taxon>
        <taxon>Basidiomycota</taxon>
        <taxon>Agaricomycotina</taxon>
        <taxon>Agaricomycetes</taxon>
        <taxon>Agaricomycetidae</taxon>
        <taxon>Agaricales</taxon>
        <taxon>Agaricineae</taxon>
        <taxon>Psathyrellaceae</taxon>
        <taxon>Coprinellus</taxon>
    </lineage>
</organism>
<dbReference type="EMBL" id="QPFP01000305">
    <property type="protein sequence ID" value="TEB17449.1"/>
    <property type="molecule type" value="Genomic_DNA"/>
</dbReference>
<dbReference type="AlphaFoldDB" id="A0A4Y7S7N9"/>
<protein>
    <submittedName>
        <fullName evidence="1">Uncharacterized protein</fullName>
    </submittedName>
</protein>
<evidence type="ECO:0000313" key="1">
    <source>
        <dbReference type="EMBL" id="TEB17449.1"/>
    </source>
</evidence>
<evidence type="ECO:0000313" key="2">
    <source>
        <dbReference type="Proteomes" id="UP000298030"/>
    </source>
</evidence>
<reference evidence="1 2" key="1">
    <citation type="journal article" date="2019" name="Nat. Ecol. Evol.">
        <title>Megaphylogeny resolves global patterns of mushroom evolution.</title>
        <authorList>
            <person name="Varga T."/>
            <person name="Krizsan K."/>
            <person name="Foldi C."/>
            <person name="Dima B."/>
            <person name="Sanchez-Garcia M."/>
            <person name="Sanchez-Ramirez S."/>
            <person name="Szollosi G.J."/>
            <person name="Szarkandi J.G."/>
            <person name="Papp V."/>
            <person name="Albert L."/>
            <person name="Andreopoulos W."/>
            <person name="Angelini C."/>
            <person name="Antonin V."/>
            <person name="Barry K.W."/>
            <person name="Bougher N.L."/>
            <person name="Buchanan P."/>
            <person name="Buyck B."/>
            <person name="Bense V."/>
            <person name="Catcheside P."/>
            <person name="Chovatia M."/>
            <person name="Cooper J."/>
            <person name="Damon W."/>
            <person name="Desjardin D."/>
            <person name="Finy P."/>
            <person name="Geml J."/>
            <person name="Haridas S."/>
            <person name="Hughes K."/>
            <person name="Justo A."/>
            <person name="Karasinski D."/>
            <person name="Kautmanova I."/>
            <person name="Kiss B."/>
            <person name="Kocsube S."/>
            <person name="Kotiranta H."/>
            <person name="LaButti K.M."/>
            <person name="Lechner B.E."/>
            <person name="Liimatainen K."/>
            <person name="Lipzen A."/>
            <person name="Lukacs Z."/>
            <person name="Mihaltcheva S."/>
            <person name="Morgado L.N."/>
            <person name="Niskanen T."/>
            <person name="Noordeloos M.E."/>
            <person name="Ohm R.A."/>
            <person name="Ortiz-Santana B."/>
            <person name="Ovrebo C."/>
            <person name="Racz N."/>
            <person name="Riley R."/>
            <person name="Savchenko A."/>
            <person name="Shiryaev A."/>
            <person name="Soop K."/>
            <person name="Spirin V."/>
            <person name="Szebenyi C."/>
            <person name="Tomsovsky M."/>
            <person name="Tulloss R.E."/>
            <person name="Uehling J."/>
            <person name="Grigoriev I.V."/>
            <person name="Vagvolgyi C."/>
            <person name="Papp T."/>
            <person name="Martin F.M."/>
            <person name="Miettinen O."/>
            <person name="Hibbett D.S."/>
            <person name="Nagy L.G."/>
        </authorList>
    </citation>
    <scope>NUCLEOTIDE SEQUENCE [LARGE SCALE GENOMIC DNA]</scope>
    <source>
        <strain evidence="1 2">FP101781</strain>
    </source>
</reference>
<comment type="caution">
    <text evidence="1">The sequence shown here is derived from an EMBL/GenBank/DDBJ whole genome shotgun (WGS) entry which is preliminary data.</text>
</comment>
<accession>A0A4Y7S7N9</accession>
<keyword evidence="2" id="KW-1185">Reference proteome</keyword>